<dbReference type="Proteomes" id="UP000821837">
    <property type="component" value="Unassembled WGS sequence"/>
</dbReference>
<sequence>MFLRGAANVLVTTDKVAQDLDFDNVRLVVNYDCPDSCELYAHRSRHVKRPGVPGAVHTLIVPDQGLQAKTLIEILEDAKQPVNPKLRNIAKNVRSKQ</sequence>
<proteinExistence type="predicted"/>
<name>A0A9D4PAY1_RHISA</name>
<dbReference type="PANTHER" id="PTHR47958">
    <property type="entry name" value="ATP-DEPENDENT RNA HELICASE DBP3"/>
    <property type="match status" value="1"/>
</dbReference>
<reference evidence="2" key="2">
    <citation type="submission" date="2021-09" db="EMBL/GenBank/DDBJ databases">
        <authorList>
            <person name="Jia N."/>
            <person name="Wang J."/>
            <person name="Shi W."/>
            <person name="Du L."/>
            <person name="Sun Y."/>
            <person name="Zhan W."/>
            <person name="Jiang J."/>
            <person name="Wang Q."/>
            <person name="Zhang B."/>
            <person name="Ji P."/>
            <person name="Sakyi L.B."/>
            <person name="Cui X."/>
            <person name="Yuan T."/>
            <person name="Jiang B."/>
            <person name="Yang W."/>
            <person name="Lam T.T.-Y."/>
            <person name="Chang Q."/>
            <person name="Ding S."/>
            <person name="Wang X."/>
            <person name="Zhu J."/>
            <person name="Ruan X."/>
            <person name="Zhao L."/>
            <person name="Wei J."/>
            <person name="Que T."/>
            <person name="Du C."/>
            <person name="Cheng J."/>
            <person name="Dai P."/>
            <person name="Han X."/>
            <person name="Huang E."/>
            <person name="Gao Y."/>
            <person name="Liu J."/>
            <person name="Shao H."/>
            <person name="Ye R."/>
            <person name="Li L."/>
            <person name="Wei W."/>
            <person name="Wang X."/>
            <person name="Wang C."/>
            <person name="Huo Q."/>
            <person name="Li W."/>
            <person name="Guo W."/>
            <person name="Chen H."/>
            <person name="Chen S."/>
            <person name="Zhou L."/>
            <person name="Zhou L."/>
            <person name="Ni X."/>
            <person name="Tian J."/>
            <person name="Zhou Y."/>
            <person name="Sheng Y."/>
            <person name="Liu T."/>
            <person name="Pan Y."/>
            <person name="Xia L."/>
            <person name="Li J."/>
            <person name="Zhao F."/>
            <person name="Cao W."/>
        </authorList>
    </citation>
    <scope>NUCLEOTIDE SEQUENCE</scope>
    <source>
        <strain evidence="2">Rsan-2018</strain>
        <tissue evidence="2">Larvae</tissue>
    </source>
</reference>
<dbReference type="AlphaFoldDB" id="A0A9D4PAY1"/>
<dbReference type="EMBL" id="JABSTV010001255">
    <property type="protein sequence ID" value="KAH7934841.1"/>
    <property type="molecule type" value="Genomic_DNA"/>
</dbReference>
<keyword evidence="3" id="KW-1185">Reference proteome</keyword>
<dbReference type="Pfam" id="PF00271">
    <property type="entry name" value="Helicase_C"/>
    <property type="match status" value="1"/>
</dbReference>
<dbReference type="Gene3D" id="3.40.50.300">
    <property type="entry name" value="P-loop containing nucleotide triphosphate hydrolases"/>
    <property type="match status" value="1"/>
</dbReference>
<evidence type="ECO:0000259" key="1">
    <source>
        <dbReference type="PROSITE" id="PS51194"/>
    </source>
</evidence>
<evidence type="ECO:0000313" key="3">
    <source>
        <dbReference type="Proteomes" id="UP000821837"/>
    </source>
</evidence>
<gene>
    <name evidence="2" type="ORF">HPB52_001025</name>
</gene>
<protein>
    <recommendedName>
        <fullName evidence="1">Helicase C-terminal domain-containing protein</fullName>
    </recommendedName>
</protein>
<dbReference type="PROSITE" id="PS51194">
    <property type="entry name" value="HELICASE_CTER"/>
    <property type="match status" value="1"/>
</dbReference>
<reference evidence="2" key="1">
    <citation type="journal article" date="2020" name="Cell">
        <title>Large-Scale Comparative Analyses of Tick Genomes Elucidate Their Genetic Diversity and Vector Capacities.</title>
        <authorList>
            <consortium name="Tick Genome and Microbiome Consortium (TIGMIC)"/>
            <person name="Jia N."/>
            <person name="Wang J."/>
            <person name="Shi W."/>
            <person name="Du L."/>
            <person name="Sun Y."/>
            <person name="Zhan W."/>
            <person name="Jiang J.F."/>
            <person name="Wang Q."/>
            <person name="Zhang B."/>
            <person name="Ji P."/>
            <person name="Bell-Sakyi L."/>
            <person name="Cui X.M."/>
            <person name="Yuan T.T."/>
            <person name="Jiang B.G."/>
            <person name="Yang W.F."/>
            <person name="Lam T.T."/>
            <person name="Chang Q.C."/>
            <person name="Ding S.J."/>
            <person name="Wang X.J."/>
            <person name="Zhu J.G."/>
            <person name="Ruan X.D."/>
            <person name="Zhao L."/>
            <person name="Wei J.T."/>
            <person name="Ye R.Z."/>
            <person name="Que T.C."/>
            <person name="Du C.H."/>
            <person name="Zhou Y.H."/>
            <person name="Cheng J.X."/>
            <person name="Dai P.F."/>
            <person name="Guo W.B."/>
            <person name="Han X.H."/>
            <person name="Huang E.J."/>
            <person name="Li L.F."/>
            <person name="Wei W."/>
            <person name="Gao Y.C."/>
            <person name="Liu J.Z."/>
            <person name="Shao H.Z."/>
            <person name="Wang X."/>
            <person name="Wang C.C."/>
            <person name="Yang T.C."/>
            <person name="Huo Q.B."/>
            <person name="Li W."/>
            <person name="Chen H.Y."/>
            <person name="Chen S.E."/>
            <person name="Zhou L.G."/>
            <person name="Ni X.B."/>
            <person name="Tian J.H."/>
            <person name="Sheng Y."/>
            <person name="Liu T."/>
            <person name="Pan Y.S."/>
            <person name="Xia L.Y."/>
            <person name="Li J."/>
            <person name="Zhao F."/>
            <person name="Cao W.C."/>
        </authorList>
    </citation>
    <scope>NUCLEOTIDE SEQUENCE</scope>
    <source>
        <strain evidence="2">Rsan-2018</strain>
    </source>
</reference>
<dbReference type="InterPro" id="IPR001650">
    <property type="entry name" value="Helicase_C-like"/>
</dbReference>
<dbReference type="InterPro" id="IPR027417">
    <property type="entry name" value="P-loop_NTPase"/>
</dbReference>
<organism evidence="2 3">
    <name type="scientific">Rhipicephalus sanguineus</name>
    <name type="common">Brown dog tick</name>
    <name type="synonym">Ixodes sanguineus</name>
    <dbReference type="NCBI Taxonomy" id="34632"/>
    <lineage>
        <taxon>Eukaryota</taxon>
        <taxon>Metazoa</taxon>
        <taxon>Ecdysozoa</taxon>
        <taxon>Arthropoda</taxon>
        <taxon>Chelicerata</taxon>
        <taxon>Arachnida</taxon>
        <taxon>Acari</taxon>
        <taxon>Parasitiformes</taxon>
        <taxon>Ixodida</taxon>
        <taxon>Ixodoidea</taxon>
        <taxon>Ixodidae</taxon>
        <taxon>Rhipicephalinae</taxon>
        <taxon>Rhipicephalus</taxon>
        <taxon>Rhipicephalus</taxon>
    </lineage>
</organism>
<comment type="caution">
    <text evidence="2">The sequence shown here is derived from an EMBL/GenBank/DDBJ whole genome shotgun (WGS) entry which is preliminary data.</text>
</comment>
<accession>A0A9D4PAY1</accession>
<feature type="domain" description="Helicase C-terminal" evidence="1">
    <location>
        <begin position="1"/>
        <end position="90"/>
    </location>
</feature>
<evidence type="ECO:0000313" key="2">
    <source>
        <dbReference type="EMBL" id="KAH7934841.1"/>
    </source>
</evidence>
<dbReference type="SUPFAM" id="SSF52540">
    <property type="entry name" value="P-loop containing nucleoside triphosphate hydrolases"/>
    <property type="match status" value="1"/>
</dbReference>